<feature type="binding site" evidence="13">
    <location>
        <position position="262"/>
    </location>
    <ligand>
        <name>L-serine</name>
        <dbReference type="ChEBI" id="CHEBI:33384"/>
    </ligand>
</feature>
<evidence type="ECO:0000256" key="15">
    <source>
        <dbReference type="SAM" id="MobiDB-lite"/>
    </source>
</evidence>
<keyword evidence="8 12" id="KW-0648">Protein biosynthesis</keyword>
<keyword evidence="4 12" id="KW-0963">Cytoplasm</keyword>
<dbReference type="SUPFAM" id="SSF55681">
    <property type="entry name" value="Class II aaRS and biotin synthetases"/>
    <property type="match status" value="1"/>
</dbReference>
<feature type="binding site" evidence="13">
    <location>
        <position position="231"/>
    </location>
    <ligand>
        <name>L-serine</name>
        <dbReference type="ChEBI" id="CHEBI:33384"/>
    </ligand>
</feature>
<reference evidence="17 18" key="1">
    <citation type="journal article" date="2017" name="BMC Genomics">
        <title>Genome sequencing of 39 Akkermansia muciniphila isolates reveals its population structure, genomic and functional diverisity, and global distribution in mammalian gut microbiotas.</title>
        <authorList>
            <person name="Guo X."/>
            <person name="Li S."/>
            <person name="Zhang J."/>
            <person name="Wu F."/>
            <person name="Li X."/>
            <person name="Wu D."/>
            <person name="Zhang M."/>
            <person name="Ou Z."/>
            <person name="Jie Z."/>
            <person name="Yan Q."/>
            <person name="Li P."/>
            <person name="Yi J."/>
            <person name="Peng Y."/>
        </authorList>
    </citation>
    <scope>NUCLEOTIDE SEQUENCE [LARGE SCALE GENOMIC DNA]</scope>
    <source>
        <strain evidence="17 18">GP24</strain>
    </source>
</reference>
<evidence type="ECO:0000256" key="4">
    <source>
        <dbReference type="ARBA" id="ARBA00022490"/>
    </source>
</evidence>
<dbReference type="Proteomes" id="UP000236000">
    <property type="component" value="Unassembled WGS sequence"/>
</dbReference>
<dbReference type="GO" id="GO:0006434">
    <property type="term" value="P:seryl-tRNA aminoacylation"/>
    <property type="evidence" value="ECO:0007669"/>
    <property type="project" value="UniProtKB-UniRule"/>
</dbReference>
<comment type="subcellular location">
    <subcellularLocation>
        <location evidence="1 12">Cytoplasm</location>
    </subcellularLocation>
</comment>
<dbReference type="GO" id="GO:0016260">
    <property type="term" value="P:selenocysteine biosynthetic process"/>
    <property type="evidence" value="ECO:0007669"/>
    <property type="project" value="UniProtKB-UniRule"/>
</dbReference>
<evidence type="ECO:0000256" key="8">
    <source>
        <dbReference type="ARBA" id="ARBA00022917"/>
    </source>
</evidence>
<feature type="binding site" evidence="12">
    <location>
        <position position="384"/>
    </location>
    <ligand>
        <name>L-serine</name>
        <dbReference type="ChEBI" id="CHEBI:33384"/>
    </ligand>
</feature>
<proteinExistence type="inferred from homology"/>
<dbReference type="PANTHER" id="PTHR43697:SF1">
    <property type="entry name" value="SERINE--TRNA LIGASE"/>
    <property type="match status" value="1"/>
</dbReference>
<keyword evidence="7 12" id="KW-0067">ATP-binding</keyword>
<dbReference type="OrthoDB" id="9804647at2"/>
<evidence type="ECO:0000256" key="7">
    <source>
        <dbReference type="ARBA" id="ARBA00022840"/>
    </source>
</evidence>
<dbReference type="EMBL" id="PJKA01000010">
    <property type="protein sequence ID" value="PNC18051.1"/>
    <property type="molecule type" value="Genomic_DNA"/>
</dbReference>
<dbReference type="InterPro" id="IPR002317">
    <property type="entry name" value="Ser-tRNA-ligase_type_1"/>
</dbReference>
<dbReference type="Pfam" id="PF02403">
    <property type="entry name" value="Seryl_tRNA_N"/>
    <property type="match status" value="1"/>
</dbReference>
<dbReference type="NCBIfam" id="TIGR00414">
    <property type="entry name" value="serS"/>
    <property type="match status" value="1"/>
</dbReference>
<evidence type="ECO:0000256" key="9">
    <source>
        <dbReference type="ARBA" id="ARBA00023146"/>
    </source>
</evidence>
<comment type="catalytic activity">
    <reaction evidence="11 12">
        <text>tRNA(Ser) + L-serine + ATP = L-seryl-tRNA(Ser) + AMP + diphosphate + H(+)</text>
        <dbReference type="Rhea" id="RHEA:12292"/>
        <dbReference type="Rhea" id="RHEA-COMP:9669"/>
        <dbReference type="Rhea" id="RHEA-COMP:9703"/>
        <dbReference type="ChEBI" id="CHEBI:15378"/>
        <dbReference type="ChEBI" id="CHEBI:30616"/>
        <dbReference type="ChEBI" id="CHEBI:33019"/>
        <dbReference type="ChEBI" id="CHEBI:33384"/>
        <dbReference type="ChEBI" id="CHEBI:78442"/>
        <dbReference type="ChEBI" id="CHEBI:78533"/>
        <dbReference type="ChEBI" id="CHEBI:456215"/>
        <dbReference type="EC" id="6.1.1.11"/>
    </reaction>
</comment>
<gene>
    <name evidence="12" type="primary">serS</name>
    <name evidence="17" type="ORF">CXU22_05275</name>
</gene>
<comment type="subunit">
    <text evidence="12">Homodimer. The tRNA molecule binds across the dimer.</text>
</comment>
<comment type="function">
    <text evidence="12">Catalyzes the attachment of serine to tRNA(Ser). Is also able to aminoacylate tRNA(Sec) with serine, to form the misacylated tRNA L-seryl-tRNA(Sec), which will be further converted into selenocysteinyl-tRNA(Sec).</text>
</comment>
<feature type="region of interest" description="Disordered" evidence="15">
    <location>
        <begin position="44"/>
        <end position="67"/>
    </location>
</feature>
<dbReference type="HAMAP" id="MF_00176">
    <property type="entry name" value="Ser_tRNA_synth_type1"/>
    <property type="match status" value="1"/>
</dbReference>
<evidence type="ECO:0000256" key="10">
    <source>
        <dbReference type="ARBA" id="ARBA00047929"/>
    </source>
</evidence>
<dbReference type="EC" id="6.1.1.11" evidence="12"/>
<evidence type="ECO:0000259" key="16">
    <source>
        <dbReference type="PROSITE" id="PS50862"/>
    </source>
</evidence>
<dbReference type="InterPro" id="IPR033729">
    <property type="entry name" value="SerRS_core"/>
</dbReference>
<feature type="binding site" evidence="12 14">
    <location>
        <begin position="262"/>
        <end position="264"/>
    </location>
    <ligand>
        <name>ATP</name>
        <dbReference type="ChEBI" id="CHEBI:30616"/>
    </ligand>
</feature>
<dbReference type="AlphaFoldDB" id="A0A2N8HDK4"/>
<keyword evidence="5 12" id="KW-0436">Ligase</keyword>
<sequence>MLDIRVIRENPEEVKARLKPRSGEAWKLVDDVLACDEARRNAETEKQALQSERNATSKQIGMLKKKGEDTSSIEARVREIGDRIRELDRLAEENSAQLTSLLMNIPNLPHLECPVGADETANPEVKLWGEKPAIENPKDHVELAANLGMISFEDGARITGSGFVVYRGTGARLERALINFLLDTQTGENGYQEVGVPFVVKRECMEGTGQLPKFEEDMYGTEDQQMFLIPTAEVPVTNLYRDTILQESELPVKMAAYTPCFRREAGSAGRINRGMIRIHQFDKVELVQILKPEDSFRELEVLRSHAESILQKLGLHYRVIELCTGDLGFSSAKTYDIEVWAPGQGQYLEVSSCSCFTDYQARRMRLRYKDADGKNQFCHTLNGSGTALPRLYVALLESCQQPDGSIRIPEALVPYFGADSIRPEQA</sequence>
<feature type="binding site" evidence="12 13">
    <location>
        <position position="285"/>
    </location>
    <ligand>
        <name>L-serine</name>
        <dbReference type="ChEBI" id="CHEBI:33384"/>
    </ligand>
</feature>
<comment type="catalytic activity">
    <reaction evidence="10 12">
        <text>tRNA(Sec) + L-serine + ATP = L-seryl-tRNA(Sec) + AMP + diphosphate + H(+)</text>
        <dbReference type="Rhea" id="RHEA:42580"/>
        <dbReference type="Rhea" id="RHEA-COMP:9742"/>
        <dbReference type="Rhea" id="RHEA-COMP:10128"/>
        <dbReference type="ChEBI" id="CHEBI:15378"/>
        <dbReference type="ChEBI" id="CHEBI:30616"/>
        <dbReference type="ChEBI" id="CHEBI:33019"/>
        <dbReference type="ChEBI" id="CHEBI:33384"/>
        <dbReference type="ChEBI" id="CHEBI:78442"/>
        <dbReference type="ChEBI" id="CHEBI:78533"/>
        <dbReference type="ChEBI" id="CHEBI:456215"/>
        <dbReference type="EC" id="6.1.1.11"/>
    </reaction>
</comment>
<name>A0A2N8HDK4_9BACT</name>
<feature type="binding site" evidence="12">
    <location>
        <begin position="231"/>
        <end position="233"/>
    </location>
    <ligand>
        <name>L-serine</name>
        <dbReference type="ChEBI" id="CHEBI:33384"/>
    </ligand>
</feature>
<dbReference type="PRINTS" id="PR00981">
    <property type="entry name" value="TRNASYNTHSER"/>
</dbReference>
<dbReference type="PANTHER" id="PTHR43697">
    <property type="entry name" value="SERYL-TRNA SYNTHETASE"/>
    <property type="match status" value="1"/>
</dbReference>
<evidence type="ECO:0000256" key="13">
    <source>
        <dbReference type="PIRSR" id="PIRSR001529-1"/>
    </source>
</evidence>
<dbReference type="InterPro" id="IPR002314">
    <property type="entry name" value="aa-tRNA-synt_IIb"/>
</dbReference>
<keyword evidence="9 12" id="KW-0030">Aminoacyl-tRNA synthetase</keyword>
<comment type="similarity">
    <text evidence="3 12">Belongs to the class-II aminoacyl-tRNA synthetase family. Type-1 seryl-tRNA synthetase subfamily.</text>
</comment>
<comment type="caution">
    <text evidence="12">Lacks conserved residue(s) required for the propagation of feature annotation.</text>
</comment>
<dbReference type="CDD" id="cd00770">
    <property type="entry name" value="SerRS_core"/>
    <property type="match status" value="1"/>
</dbReference>
<dbReference type="PROSITE" id="PS50862">
    <property type="entry name" value="AA_TRNA_LIGASE_II"/>
    <property type="match status" value="1"/>
</dbReference>
<evidence type="ECO:0000256" key="3">
    <source>
        <dbReference type="ARBA" id="ARBA00010728"/>
    </source>
</evidence>
<dbReference type="Gene3D" id="1.10.287.40">
    <property type="entry name" value="Serine-tRNA synthetase, tRNA binding domain"/>
    <property type="match status" value="1"/>
</dbReference>
<keyword evidence="6 12" id="KW-0547">Nucleotide-binding</keyword>
<organism evidence="17 18">
    <name type="scientific">Akkermansia muciniphila</name>
    <dbReference type="NCBI Taxonomy" id="239935"/>
    <lineage>
        <taxon>Bacteria</taxon>
        <taxon>Pseudomonadati</taxon>
        <taxon>Verrucomicrobiota</taxon>
        <taxon>Verrucomicrobiia</taxon>
        <taxon>Verrucomicrobiales</taxon>
        <taxon>Akkermansiaceae</taxon>
        <taxon>Akkermansia</taxon>
    </lineage>
</organism>
<feature type="domain" description="Aminoacyl-transfer RNA synthetases class-II family profile" evidence="16">
    <location>
        <begin position="139"/>
        <end position="409"/>
    </location>
</feature>
<evidence type="ECO:0000256" key="6">
    <source>
        <dbReference type="ARBA" id="ARBA00022741"/>
    </source>
</evidence>
<dbReference type="InterPro" id="IPR042103">
    <property type="entry name" value="SerRS_1_N_sf"/>
</dbReference>
<dbReference type="SUPFAM" id="SSF46589">
    <property type="entry name" value="tRNA-binding arm"/>
    <property type="match status" value="1"/>
</dbReference>
<comment type="caution">
    <text evidence="17">The sequence shown here is derived from an EMBL/GenBank/DDBJ whole genome shotgun (WGS) entry which is preliminary data.</text>
</comment>
<dbReference type="InterPro" id="IPR006195">
    <property type="entry name" value="aa-tRNA-synth_II"/>
</dbReference>
<protein>
    <recommendedName>
        <fullName evidence="12">Serine--tRNA ligase</fullName>
        <ecNumber evidence="12">6.1.1.11</ecNumber>
    </recommendedName>
    <alternativeName>
        <fullName evidence="12">Seryl-tRNA synthetase</fullName>
        <shortName evidence="12">SerRS</shortName>
    </alternativeName>
    <alternativeName>
        <fullName evidence="12">Seryl-tRNA(Ser/Sec) synthetase</fullName>
    </alternativeName>
</protein>
<evidence type="ECO:0000256" key="11">
    <source>
        <dbReference type="ARBA" id="ARBA00048823"/>
    </source>
</evidence>
<dbReference type="RefSeq" id="WP_102713294.1">
    <property type="nucleotide sequence ID" value="NZ_PJKA01000010.1"/>
</dbReference>
<feature type="binding site" evidence="13">
    <location>
        <position position="382"/>
    </location>
    <ligand>
        <name>L-serine</name>
        <dbReference type="ChEBI" id="CHEBI:33384"/>
    </ligand>
</feature>
<dbReference type="GO" id="GO:0004828">
    <property type="term" value="F:serine-tRNA ligase activity"/>
    <property type="evidence" value="ECO:0007669"/>
    <property type="project" value="UniProtKB-UniRule"/>
</dbReference>
<evidence type="ECO:0000256" key="1">
    <source>
        <dbReference type="ARBA" id="ARBA00004496"/>
    </source>
</evidence>
<evidence type="ECO:0000256" key="2">
    <source>
        <dbReference type="ARBA" id="ARBA00005045"/>
    </source>
</evidence>
<evidence type="ECO:0000256" key="14">
    <source>
        <dbReference type="PIRSR" id="PIRSR001529-2"/>
    </source>
</evidence>
<feature type="binding site" evidence="12 14">
    <location>
        <begin position="349"/>
        <end position="352"/>
    </location>
    <ligand>
        <name>ATP</name>
        <dbReference type="ChEBI" id="CHEBI:30616"/>
    </ligand>
</feature>
<dbReference type="InterPro" id="IPR045864">
    <property type="entry name" value="aa-tRNA-synth_II/BPL/LPL"/>
</dbReference>
<comment type="domain">
    <text evidence="12">Consists of two distinct domains, a catalytic core and a N-terminal extension that is involved in tRNA binding.</text>
</comment>
<dbReference type="InterPro" id="IPR010978">
    <property type="entry name" value="tRNA-bd_arm"/>
</dbReference>
<dbReference type="InterPro" id="IPR015866">
    <property type="entry name" value="Ser-tRNA-synth_1_N"/>
</dbReference>
<dbReference type="Gene3D" id="3.30.930.10">
    <property type="entry name" value="Bira Bifunctional Protein, Domain 2"/>
    <property type="match status" value="1"/>
</dbReference>
<evidence type="ECO:0000256" key="12">
    <source>
        <dbReference type="HAMAP-Rule" id="MF_00176"/>
    </source>
</evidence>
<accession>A0A2N8HDK4</accession>
<evidence type="ECO:0000256" key="5">
    <source>
        <dbReference type="ARBA" id="ARBA00022598"/>
    </source>
</evidence>
<dbReference type="Pfam" id="PF00587">
    <property type="entry name" value="tRNA-synt_2b"/>
    <property type="match status" value="1"/>
</dbReference>
<feature type="compositionally biased region" description="Polar residues" evidence="15">
    <location>
        <begin position="47"/>
        <end position="59"/>
    </location>
</feature>
<comment type="pathway">
    <text evidence="2 12">Aminoacyl-tRNA biosynthesis; selenocysteinyl-tRNA(Sec) biosynthesis; L-seryl-tRNA(Sec) from L-serine and tRNA(Sec): step 1/1.</text>
</comment>
<dbReference type="GO" id="GO:0005737">
    <property type="term" value="C:cytoplasm"/>
    <property type="evidence" value="ECO:0007669"/>
    <property type="project" value="UniProtKB-SubCell"/>
</dbReference>
<dbReference type="UniPathway" id="UPA00906">
    <property type="reaction ID" value="UER00895"/>
</dbReference>
<dbReference type="GO" id="GO:0005524">
    <property type="term" value="F:ATP binding"/>
    <property type="evidence" value="ECO:0007669"/>
    <property type="project" value="UniProtKB-UniRule"/>
</dbReference>
<dbReference type="PIRSF" id="PIRSF001529">
    <property type="entry name" value="Ser-tRNA-synth_IIa"/>
    <property type="match status" value="1"/>
</dbReference>
<evidence type="ECO:0000313" key="17">
    <source>
        <dbReference type="EMBL" id="PNC18051.1"/>
    </source>
</evidence>
<evidence type="ECO:0000313" key="18">
    <source>
        <dbReference type="Proteomes" id="UP000236000"/>
    </source>
</evidence>